<dbReference type="AlphaFoldDB" id="L0KYP6"/>
<dbReference type="Proteomes" id="UP000010866">
    <property type="component" value="Chromosome"/>
</dbReference>
<reference evidence="3" key="1">
    <citation type="submission" date="2012-02" db="EMBL/GenBank/DDBJ databases">
        <title>Complete sequence of chromosome of Methanomethylovorans hollandica DSM 15978.</title>
        <authorList>
            <person name="Lucas S."/>
            <person name="Copeland A."/>
            <person name="Lapidus A."/>
            <person name="Glavina del Rio T."/>
            <person name="Dalin E."/>
            <person name="Tice H."/>
            <person name="Bruce D."/>
            <person name="Goodwin L."/>
            <person name="Pitluck S."/>
            <person name="Peters L."/>
            <person name="Mikhailova N."/>
            <person name="Held B."/>
            <person name="Kyrpides N."/>
            <person name="Mavromatis K."/>
            <person name="Ivanova N."/>
            <person name="Brettin T."/>
            <person name="Detter J.C."/>
            <person name="Han C."/>
            <person name="Larimer F."/>
            <person name="Land M."/>
            <person name="Hauser L."/>
            <person name="Markowitz V."/>
            <person name="Cheng J.-F."/>
            <person name="Hugenholtz P."/>
            <person name="Woyke T."/>
            <person name="Wu D."/>
            <person name="Spring S."/>
            <person name="Schroeder M."/>
            <person name="Brambilla E."/>
            <person name="Klenk H.-P."/>
            <person name="Eisen J.A."/>
        </authorList>
    </citation>
    <scope>NUCLEOTIDE SEQUENCE [LARGE SCALE GENOMIC DNA]</scope>
    <source>
        <strain evidence="3">DSM 15978 / NBRC 107637 / DMS1</strain>
    </source>
</reference>
<dbReference type="PANTHER" id="PTHR46182:SF2">
    <property type="entry name" value="FI19480P1"/>
    <property type="match status" value="1"/>
</dbReference>
<dbReference type="SUPFAM" id="SSF49299">
    <property type="entry name" value="PKD domain"/>
    <property type="match status" value="2"/>
</dbReference>
<gene>
    <name evidence="2" type="ordered locus">Metho_2446</name>
</gene>
<name>L0KYP6_METHD</name>
<dbReference type="InterPro" id="IPR022409">
    <property type="entry name" value="PKD/Chitinase_dom"/>
</dbReference>
<dbReference type="PROSITE" id="PS50093">
    <property type="entry name" value="PKD"/>
    <property type="match status" value="2"/>
</dbReference>
<dbReference type="HOGENOM" id="CLU_012607_0_0_2"/>
<dbReference type="InterPro" id="IPR010671">
    <property type="entry name" value="Disaggr-rel_dom"/>
</dbReference>
<dbReference type="InterPro" id="IPR013783">
    <property type="entry name" value="Ig-like_fold"/>
</dbReference>
<dbReference type="Pfam" id="PF18911">
    <property type="entry name" value="PKD_4"/>
    <property type="match status" value="2"/>
</dbReference>
<dbReference type="InterPro" id="IPR006626">
    <property type="entry name" value="PbH1"/>
</dbReference>
<dbReference type="GeneID" id="14408525"/>
<dbReference type="KEGG" id="mhz:Metho_2446"/>
<proteinExistence type="predicted"/>
<protein>
    <submittedName>
        <fullName evidence="2">PKD domain protein</fullName>
    </submittedName>
</protein>
<evidence type="ECO:0000313" key="3">
    <source>
        <dbReference type="Proteomes" id="UP000010866"/>
    </source>
</evidence>
<keyword evidence="3" id="KW-1185">Reference proteome</keyword>
<feature type="domain" description="PKD" evidence="1">
    <location>
        <begin position="566"/>
        <end position="657"/>
    </location>
</feature>
<dbReference type="Gene3D" id="2.160.20.10">
    <property type="entry name" value="Single-stranded right-handed beta-helix, Pectin lyase-like"/>
    <property type="match status" value="1"/>
</dbReference>
<dbReference type="GO" id="GO:0031410">
    <property type="term" value="C:cytoplasmic vesicle"/>
    <property type="evidence" value="ECO:0007669"/>
    <property type="project" value="TreeGrafter"/>
</dbReference>
<dbReference type="STRING" id="867904.Metho_2446"/>
<accession>L0KYP6</accession>
<dbReference type="RefSeq" id="WP_015325752.1">
    <property type="nucleotide sequence ID" value="NC_019977.1"/>
</dbReference>
<dbReference type="InterPro" id="IPR013687">
    <property type="entry name" value="Disaggr-rel"/>
</dbReference>
<dbReference type="Gene3D" id="2.60.40.10">
    <property type="entry name" value="Immunoglobulins"/>
    <property type="match status" value="2"/>
</dbReference>
<dbReference type="NCBIfam" id="NF033679">
    <property type="entry name" value="DNRLRE_dom"/>
    <property type="match status" value="2"/>
</dbReference>
<dbReference type="InterPro" id="IPR029865">
    <property type="entry name" value="KIAA0319-like"/>
</dbReference>
<dbReference type="SMART" id="SM00710">
    <property type="entry name" value="PbH1"/>
    <property type="match status" value="8"/>
</dbReference>
<dbReference type="EMBL" id="CP003362">
    <property type="protein sequence ID" value="AGB50587.1"/>
    <property type="molecule type" value="Genomic_DNA"/>
</dbReference>
<dbReference type="InterPro" id="IPR035986">
    <property type="entry name" value="PKD_dom_sf"/>
</dbReference>
<dbReference type="InterPro" id="IPR012334">
    <property type="entry name" value="Pectin_lyas_fold"/>
</dbReference>
<dbReference type="Gene3D" id="2.60.120.970">
    <property type="match status" value="1"/>
</dbReference>
<evidence type="ECO:0000313" key="2">
    <source>
        <dbReference type="EMBL" id="AGB50587.1"/>
    </source>
</evidence>
<dbReference type="PANTHER" id="PTHR46182">
    <property type="entry name" value="FI19480P1"/>
    <property type="match status" value="1"/>
</dbReference>
<dbReference type="CDD" id="cd00146">
    <property type="entry name" value="PKD"/>
    <property type="match status" value="2"/>
</dbReference>
<sequence length="1135" mass="123723" precursor="true">MSMKNVIIWSLFILLTIVPLAGCDVNSSVMFVDTNETEYYEFNATKDENQVEMIDFNVNDTENYNWSIISAEIQINQTFDAAAISVSLKTPVVYVDTDGTGNYNCDGANDHIQINQALSYINGRGGGTVYLRGPNTYWIDSTLNIGADTVLTGDPTAEIKLVANAGWASQVPLIRGNIGADNIVITGFTIDGNSESQSGITKGQGYYNLILFQNSNNVEVSRMRLEWGTGDGMKVYSGSEIKFLHNDVYKLGHDACYILYSNNGECAYNTVMMRTNSACRITCGSNITVHDNVFYSDLSGGESTGPAIEIDKTNTGSTAVFDDIEIYNNKIYSINGAGIWMFAGYPDNVIRAKNVNIHHNTFSKVGQYTANTGYSNAAIVIQNFDNTIIENNVFDDGGHAAIKWYVWSGHITQQKAEFTTYVRNNIIMNNDGVSGVTGSGVGIWNTQPSYAKFIVQNNNIYNNENGQTYGSGFTMSNNLNVDPHCVDQTNSKLSSRDYHLKSKVGRYSSGKWVTDSISSPLIDAGNSKCACSSEPSPNGGVINIGRYGNTAEASKSGSSVPIADNSPVSNAGNNKAATAGSAVIFDASASTDDKGIASYSWDFDASNGITSEAIGKTATKTYAAAGNYTVTLTVTDTSGQRSTDTLDVVVTTAISNQIDDSLTVYDNRLREAAPSTVYSDSNYIDIGQAGTRYRDLMWFDLSEYKTTDTISKATLSLYWYYPAGATRASDTVVEIYRPLEWDPKYVSWNSRTSTSTWSTAGGNWYDKNGVAQGSTPYTSLKFPARTVPGNKYYDFDVTQLVQEYVSGKNKNNGFFLKARTENGNYIAFYSSQWTNAAQRPKLTVVATAASVDDSPVANAGDNKAATAGSAVIFDASASTDDKGIASYSWDFDASNGITSEAIGKTATRTYAAAGNYTVTLTVTDTNGQKSIDTVNVIVSSTPVTNTVSVLYDNRLVESSKTMVYSTSNYLDIGKSSTRCRDIMMFDLSKYKTTDKVSKATLSLYWYYPTTATRTSDTVVEIYRPVEWDPKYVTWNNRASGTSWSTAGGSWYDKNGVAQGNTPYTSLTFPARTLPGNKYYDFDVTQLVQEYVSGKSKNTGFFLKARTENGNYIAFYSSEWSNAAQRPILKVTAATT</sequence>
<evidence type="ECO:0000259" key="1">
    <source>
        <dbReference type="PROSITE" id="PS50093"/>
    </source>
</evidence>
<organism evidence="2 3">
    <name type="scientific">Methanomethylovorans hollandica (strain DSM 15978 / NBRC 107637 / DMS1)</name>
    <dbReference type="NCBI Taxonomy" id="867904"/>
    <lineage>
        <taxon>Archaea</taxon>
        <taxon>Methanobacteriati</taxon>
        <taxon>Methanobacteriota</taxon>
        <taxon>Stenosarchaea group</taxon>
        <taxon>Methanomicrobia</taxon>
        <taxon>Methanosarcinales</taxon>
        <taxon>Methanosarcinaceae</taxon>
        <taxon>Methanomethylovorans</taxon>
    </lineage>
</organism>
<dbReference type="SUPFAM" id="SSF51126">
    <property type="entry name" value="Pectin lyase-like"/>
    <property type="match status" value="1"/>
</dbReference>
<dbReference type="InterPro" id="IPR011050">
    <property type="entry name" value="Pectin_lyase_fold/virulence"/>
</dbReference>
<dbReference type="GO" id="GO:0016020">
    <property type="term" value="C:membrane"/>
    <property type="evidence" value="ECO:0007669"/>
    <property type="project" value="TreeGrafter"/>
</dbReference>
<dbReference type="SMART" id="SM00089">
    <property type="entry name" value="PKD"/>
    <property type="match status" value="2"/>
</dbReference>
<dbReference type="Pfam" id="PF08480">
    <property type="entry name" value="Disaggr_assoc"/>
    <property type="match status" value="1"/>
</dbReference>
<dbReference type="Pfam" id="PF06848">
    <property type="entry name" value="Disaggr_repeat"/>
    <property type="match status" value="2"/>
</dbReference>
<feature type="domain" description="PKD" evidence="1">
    <location>
        <begin position="854"/>
        <end position="945"/>
    </location>
</feature>
<dbReference type="InterPro" id="IPR000601">
    <property type="entry name" value="PKD_dom"/>
</dbReference>